<feature type="compositionally biased region" description="Basic residues" evidence="1">
    <location>
        <begin position="248"/>
        <end position="257"/>
    </location>
</feature>
<dbReference type="InterPro" id="IPR023214">
    <property type="entry name" value="HAD_sf"/>
</dbReference>
<dbReference type="AlphaFoldDB" id="A0A917LED4"/>
<name>A0A917LED4_9ACTN</name>
<dbReference type="InterPro" id="IPR036412">
    <property type="entry name" value="HAD-like_sf"/>
</dbReference>
<dbReference type="Pfam" id="PF00702">
    <property type="entry name" value="Hydrolase"/>
    <property type="match status" value="1"/>
</dbReference>
<feature type="region of interest" description="Disordered" evidence="1">
    <location>
        <begin position="1"/>
        <end position="20"/>
    </location>
</feature>
<dbReference type="PANTHER" id="PTHR43481:SF4">
    <property type="entry name" value="GLYCEROL-1-PHOSPHATE PHOSPHOHYDROLASE 1-RELATED"/>
    <property type="match status" value="1"/>
</dbReference>
<evidence type="ECO:0000313" key="2">
    <source>
        <dbReference type="EMBL" id="GGJ58971.1"/>
    </source>
</evidence>
<dbReference type="SFLD" id="SFLDG01129">
    <property type="entry name" value="C1.5:_HAD__Beta-PGM__Phosphata"/>
    <property type="match status" value="1"/>
</dbReference>
<proteinExistence type="predicted"/>
<dbReference type="SFLD" id="SFLDS00003">
    <property type="entry name" value="Haloacid_Dehalogenase"/>
    <property type="match status" value="1"/>
</dbReference>
<reference evidence="2" key="1">
    <citation type="journal article" date="2014" name="Int. J. Syst. Evol. Microbiol.">
        <title>Complete genome sequence of Corynebacterium casei LMG S-19264T (=DSM 44701T), isolated from a smear-ripened cheese.</title>
        <authorList>
            <consortium name="US DOE Joint Genome Institute (JGI-PGF)"/>
            <person name="Walter F."/>
            <person name="Albersmeier A."/>
            <person name="Kalinowski J."/>
            <person name="Ruckert C."/>
        </authorList>
    </citation>
    <scope>NUCLEOTIDE SEQUENCE</scope>
    <source>
        <strain evidence="2">JCM 3086</strain>
    </source>
</reference>
<organism evidence="2 3">
    <name type="scientific">Streptomyces brasiliensis</name>
    <dbReference type="NCBI Taxonomy" id="1954"/>
    <lineage>
        <taxon>Bacteria</taxon>
        <taxon>Bacillati</taxon>
        <taxon>Actinomycetota</taxon>
        <taxon>Actinomycetes</taxon>
        <taxon>Kitasatosporales</taxon>
        <taxon>Streptomycetaceae</taxon>
        <taxon>Streptomyces</taxon>
    </lineage>
</organism>
<sequence>MTSRAHRPAHDDDCAQTESPVGGQEFPLPCQAVLFDCDGVLVDSTRDGERAWTRWAQRYDLDPARVLDGVHGRRSRETVELFLPPPRRADALARIEALEIEGARQTPPMAGAHHLLNDPPMPWAIVTSASTQLVHARLHAAGLPLPPVLITGDDVDSGKPAPDGYLEAARRLGVPIAACLIAEDSAAGVRAGQAAGAAHVLGIGRPALQTTATTVVRDLSGLRWTSTALRMRAESLLRPLPGSPQQVGKHRRNTQER</sequence>
<dbReference type="InterPro" id="IPR051806">
    <property type="entry name" value="HAD-like_SPP"/>
</dbReference>
<dbReference type="GO" id="GO:0050308">
    <property type="term" value="F:sugar-phosphatase activity"/>
    <property type="evidence" value="ECO:0007669"/>
    <property type="project" value="TreeGrafter"/>
</dbReference>
<protein>
    <submittedName>
        <fullName evidence="2">Phosphatase</fullName>
    </submittedName>
</protein>
<dbReference type="InterPro" id="IPR023198">
    <property type="entry name" value="PGP-like_dom2"/>
</dbReference>
<feature type="region of interest" description="Disordered" evidence="1">
    <location>
        <begin position="236"/>
        <end position="257"/>
    </location>
</feature>
<dbReference type="NCBIfam" id="TIGR01509">
    <property type="entry name" value="HAD-SF-IA-v3"/>
    <property type="match status" value="1"/>
</dbReference>
<evidence type="ECO:0000313" key="3">
    <source>
        <dbReference type="Proteomes" id="UP000657574"/>
    </source>
</evidence>
<keyword evidence="3" id="KW-1185">Reference proteome</keyword>
<evidence type="ECO:0000256" key="1">
    <source>
        <dbReference type="SAM" id="MobiDB-lite"/>
    </source>
</evidence>
<dbReference type="Gene3D" id="1.10.150.240">
    <property type="entry name" value="Putative phosphatase, domain 2"/>
    <property type="match status" value="1"/>
</dbReference>
<dbReference type="PANTHER" id="PTHR43481">
    <property type="entry name" value="FRUCTOSE-1-PHOSPHATE PHOSPHATASE"/>
    <property type="match status" value="1"/>
</dbReference>
<dbReference type="InterPro" id="IPR006439">
    <property type="entry name" value="HAD-SF_hydro_IA"/>
</dbReference>
<dbReference type="Gene3D" id="3.40.50.1000">
    <property type="entry name" value="HAD superfamily/HAD-like"/>
    <property type="match status" value="1"/>
</dbReference>
<dbReference type="SUPFAM" id="SSF56784">
    <property type="entry name" value="HAD-like"/>
    <property type="match status" value="1"/>
</dbReference>
<accession>A0A917LED4</accession>
<comment type="caution">
    <text evidence="2">The sequence shown here is derived from an EMBL/GenBank/DDBJ whole genome shotgun (WGS) entry which is preliminary data.</text>
</comment>
<dbReference type="Proteomes" id="UP000657574">
    <property type="component" value="Unassembled WGS sequence"/>
</dbReference>
<dbReference type="EMBL" id="BMQA01000059">
    <property type="protein sequence ID" value="GGJ58971.1"/>
    <property type="molecule type" value="Genomic_DNA"/>
</dbReference>
<gene>
    <name evidence="2" type="ORF">GCM10010121_082070</name>
</gene>
<reference evidence="2" key="2">
    <citation type="submission" date="2020-09" db="EMBL/GenBank/DDBJ databases">
        <authorList>
            <person name="Sun Q."/>
            <person name="Ohkuma M."/>
        </authorList>
    </citation>
    <scope>NUCLEOTIDE SEQUENCE</scope>
    <source>
        <strain evidence="2">JCM 3086</strain>
    </source>
</reference>